<reference evidence="1 2" key="1">
    <citation type="submission" date="2013-11" db="EMBL/GenBank/DDBJ databases">
        <title>Comparative genomics of Ignicoccus.</title>
        <authorList>
            <person name="Podar M."/>
        </authorList>
    </citation>
    <scope>NUCLEOTIDE SEQUENCE [LARGE SCALE GENOMIC DNA]</scope>
    <source>
        <strain evidence="1 2">DSM 13165</strain>
    </source>
</reference>
<organism evidence="1 2">
    <name type="scientific">Ignicoccus islandicus DSM 13165</name>
    <dbReference type="NCBI Taxonomy" id="940295"/>
    <lineage>
        <taxon>Archaea</taxon>
        <taxon>Thermoproteota</taxon>
        <taxon>Thermoprotei</taxon>
        <taxon>Desulfurococcales</taxon>
        <taxon>Desulfurococcaceae</taxon>
        <taxon>Ignicoccus</taxon>
    </lineage>
</organism>
<dbReference type="Proteomes" id="UP000060778">
    <property type="component" value="Chromosome"/>
</dbReference>
<keyword evidence="2" id="KW-1185">Reference proteome</keyword>
<dbReference type="EMBL" id="CP006867">
    <property type="protein sequence ID" value="ALU12833.1"/>
    <property type="molecule type" value="Genomic_DNA"/>
</dbReference>
<gene>
    <name evidence="1" type="ORF">EYM_07925</name>
</gene>
<dbReference type="KEGG" id="iis:EYM_07925"/>
<dbReference type="InterPro" id="IPR029055">
    <property type="entry name" value="Ntn_hydrolases_N"/>
</dbReference>
<dbReference type="OrthoDB" id="350529at2157"/>
<dbReference type="GeneID" id="30680957"/>
<sequence>MLLARNPTQDLINAMISAALHDPLGAKRWGSKKEPNHPDGWGFIVITNKNRYIEYRSPKPIWTDEPGIDLLNRYYSESTLLIHARKTSIEGTEEFTQNIQPVGISNVVWIGYNGTIDPKMLDAPDPLLRLMKKNVLADTAAVAWAVLEAYNEKPLVTAMNIKGWLEDNVPEGSGAVVFFVDAFGNAGYAWECKCDEPELSYYKSYIYERDSTKAVASSTVALKHGDPAWKEAPEYGVL</sequence>
<accession>A0A0U2WPF1</accession>
<proteinExistence type="predicted"/>
<dbReference type="SUPFAM" id="SSF56235">
    <property type="entry name" value="N-terminal nucleophile aminohydrolases (Ntn hydrolases)"/>
    <property type="match status" value="1"/>
</dbReference>
<name>A0A0U2WPF1_9CREN</name>
<dbReference type="RefSeq" id="WP_075050537.1">
    <property type="nucleotide sequence ID" value="NZ_CP006867.1"/>
</dbReference>
<dbReference type="Gene3D" id="3.60.20.10">
    <property type="entry name" value="Glutamine Phosphoribosylpyrophosphate, subunit 1, domain 1"/>
    <property type="match status" value="1"/>
</dbReference>
<evidence type="ECO:0000313" key="2">
    <source>
        <dbReference type="Proteomes" id="UP000060778"/>
    </source>
</evidence>
<dbReference type="STRING" id="940295.EYM_07925"/>
<dbReference type="AlphaFoldDB" id="A0A0U2WPF1"/>
<evidence type="ECO:0008006" key="3">
    <source>
        <dbReference type="Google" id="ProtNLM"/>
    </source>
</evidence>
<protein>
    <recommendedName>
        <fullName evidence="3">Glutamine amidotransferase type-2 domain-containing protein</fullName>
    </recommendedName>
</protein>
<evidence type="ECO:0000313" key="1">
    <source>
        <dbReference type="EMBL" id="ALU12833.1"/>
    </source>
</evidence>